<proteinExistence type="predicted"/>
<name>Q6SZ20_STRPY</name>
<sequence length="45" mass="5130">MFVNCAVRPSQLMVALEENFVAEPAQEHHGGHDDERKYDMVNINS</sequence>
<protein>
    <submittedName>
        <fullName evidence="2">Uncharacterized protein</fullName>
    </submittedName>
</protein>
<feature type="compositionally biased region" description="Basic and acidic residues" evidence="1">
    <location>
        <begin position="25"/>
        <end position="39"/>
    </location>
</feature>
<reference evidence="2" key="1">
    <citation type="journal article" date="2003" name="J. Infect. Dis.">
        <title>Structure and distribution of an unusual chimeric genetic element encoding macrolide resistance in phylogenetically diverse clones of group A Streptococcus.</title>
        <authorList>
            <person name="Banks D.J."/>
            <person name="Porcella S.F."/>
            <person name="Barbian K.D."/>
            <person name="Martin J.M."/>
            <person name="Musser J.M."/>
        </authorList>
    </citation>
    <scope>NUCLEOTIDE SEQUENCE</scope>
</reference>
<dbReference type="EMBL" id="AY445042">
    <property type="protein sequence ID" value="AAR83215.1"/>
    <property type="molecule type" value="Genomic_DNA"/>
</dbReference>
<evidence type="ECO:0000313" key="2">
    <source>
        <dbReference type="EMBL" id="AAR83215.1"/>
    </source>
</evidence>
<evidence type="ECO:0000256" key="1">
    <source>
        <dbReference type="SAM" id="MobiDB-lite"/>
    </source>
</evidence>
<dbReference type="AlphaFoldDB" id="Q6SZ20"/>
<organism evidence="2">
    <name type="scientific">Streptococcus pyogenes</name>
    <dbReference type="NCBI Taxonomy" id="1314"/>
    <lineage>
        <taxon>Bacteria</taxon>
        <taxon>Bacillati</taxon>
        <taxon>Bacillota</taxon>
        <taxon>Bacilli</taxon>
        <taxon>Lactobacillales</taxon>
        <taxon>Streptococcaceae</taxon>
        <taxon>Streptococcus</taxon>
    </lineage>
</organism>
<feature type="region of interest" description="Disordered" evidence="1">
    <location>
        <begin position="24"/>
        <end position="45"/>
    </location>
</feature>
<accession>Q6SZ20</accession>